<comment type="caution">
    <text evidence="2">The sequence shown here is derived from an EMBL/GenBank/DDBJ whole genome shotgun (WGS) entry which is preliminary data.</text>
</comment>
<evidence type="ECO:0000313" key="3">
    <source>
        <dbReference type="Proteomes" id="UP000483820"/>
    </source>
</evidence>
<protein>
    <submittedName>
        <fullName evidence="2">Uncharacterized protein</fullName>
    </submittedName>
</protein>
<evidence type="ECO:0000256" key="1">
    <source>
        <dbReference type="SAM" id="MobiDB-lite"/>
    </source>
</evidence>
<feature type="region of interest" description="Disordered" evidence="1">
    <location>
        <begin position="1"/>
        <end position="22"/>
    </location>
</feature>
<feature type="compositionally biased region" description="Basic residues" evidence="1">
    <location>
        <begin position="8"/>
        <end position="22"/>
    </location>
</feature>
<dbReference type="GeneID" id="78774065"/>
<dbReference type="RefSeq" id="XP_053589295.1">
    <property type="nucleotide sequence ID" value="XM_053725101.1"/>
</dbReference>
<accession>A0A6A5HE06</accession>
<dbReference type="KEGG" id="crq:GCK72_005241"/>
<gene>
    <name evidence="2" type="ORF">GCK72_005241</name>
</gene>
<dbReference type="Proteomes" id="UP000483820">
    <property type="component" value="Chromosome II"/>
</dbReference>
<sequence>MTRDVRDKKQKKKWLLKEQKKGKKRKTRLTSLTLLNNGLEFCSEIVNLWNSGGEEVEERERRRRFCLPTECCHDEKLPLKDHINWATVIRVVCNFGSSHRMRSLQFTGNKQCNSGDHLNIWI</sequence>
<evidence type="ECO:0000313" key="2">
    <source>
        <dbReference type="EMBL" id="KAF1765289.1"/>
    </source>
</evidence>
<name>A0A6A5HE06_CAERE</name>
<dbReference type="CTD" id="78774065"/>
<dbReference type="AlphaFoldDB" id="A0A6A5HE06"/>
<proteinExistence type="predicted"/>
<organism evidence="2 3">
    <name type="scientific">Caenorhabditis remanei</name>
    <name type="common">Caenorhabditis vulgaris</name>
    <dbReference type="NCBI Taxonomy" id="31234"/>
    <lineage>
        <taxon>Eukaryota</taxon>
        <taxon>Metazoa</taxon>
        <taxon>Ecdysozoa</taxon>
        <taxon>Nematoda</taxon>
        <taxon>Chromadorea</taxon>
        <taxon>Rhabditida</taxon>
        <taxon>Rhabditina</taxon>
        <taxon>Rhabditomorpha</taxon>
        <taxon>Rhabditoidea</taxon>
        <taxon>Rhabditidae</taxon>
        <taxon>Peloderinae</taxon>
        <taxon>Caenorhabditis</taxon>
    </lineage>
</organism>
<dbReference type="EMBL" id="WUAV01000002">
    <property type="protein sequence ID" value="KAF1765289.1"/>
    <property type="molecule type" value="Genomic_DNA"/>
</dbReference>
<reference evidence="2 3" key="1">
    <citation type="submission" date="2019-12" db="EMBL/GenBank/DDBJ databases">
        <title>Chromosome-level assembly of the Caenorhabditis remanei genome.</title>
        <authorList>
            <person name="Teterina A.A."/>
            <person name="Willis J.H."/>
            <person name="Phillips P.C."/>
        </authorList>
    </citation>
    <scope>NUCLEOTIDE SEQUENCE [LARGE SCALE GENOMIC DNA]</scope>
    <source>
        <strain evidence="2 3">PX506</strain>
        <tissue evidence="2">Whole organism</tissue>
    </source>
</reference>